<dbReference type="InterPro" id="IPR036282">
    <property type="entry name" value="Glutathione-S-Trfase_C_sf"/>
</dbReference>
<dbReference type="Pfam" id="PF00043">
    <property type="entry name" value="GST_C"/>
    <property type="match status" value="1"/>
</dbReference>
<dbReference type="EMBL" id="QEXO01000004">
    <property type="protein sequence ID" value="PWE13370.1"/>
    <property type="molecule type" value="Genomic_DNA"/>
</dbReference>
<sequence>MLTILGRESSINVRKVMWTCAELNLAFERQDWGIGFKDVNTDEFRALNPNAKIPVLLDGDRVLWESHTIVRYLANRQAPTALYPQDAWQRAKVDQWLDWQASELNPTWTYAFWSLVRQSPKHQDASQVQASLAAWTQVMGILEKHLAQTQAYAAGPEFSLADIILGLSIHRWLNTPFDRPLLKAVEDYYHRLAARPAFVEQCAGFP</sequence>
<dbReference type="SUPFAM" id="SSF52833">
    <property type="entry name" value="Thioredoxin-like"/>
    <property type="match status" value="1"/>
</dbReference>
<dbReference type="SFLD" id="SFLDS00019">
    <property type="entry name" value="Glutathione_Transferase_(cytos"/>
    <property type="match status" value="1"/>
</dbReference>
<comment type="caution">
    <text evidence="5">The sequence shown here is derived from an EMBL/GenBank/DDBJ whole genome shotgun (WGS) entry which is preliminary data.</text>
</comment>
<gene>
    <name evidence="5" type="ORF">DF183_16310</name>
</gene>
<dbReference type="RefSeq" id="WP_109089619.1">
    <property type="nucleotide sequence ID" value="NZ_QEXO01000004.1"/>
</dbReference>
<keyword evidence="2 5" id="KW-0808">Transferase</keyword>
<evidence type="ECO:0000256" key="1">
    <source>
        <dbReference type="ARBA" id="ARBA00007409"/>
    </source>
</evidence>
<feature type="domain" description="GST C-terminal" evidence="4">
    <location>
        <begin position="86"/>
        <end position="206"/>
    </location>
</feature>
<dbReference type="PROSITE" id="PS50405">
    <property type="entry name" value="GST_CTER"/>
    <property type="match status" value="1"/>
</dbReference>
<dbReference type="PANTHER" id="PTHR44051:SF19">
    <property type="entry name" value="DISULFIDE-BOND OXIDOREDUCTASE YFCG"/>
    <property type="match status" value="1"/>
</dbReference>
<dbReference type="InterPro" id="IPR004045">
    <property type="entry name" value="Glutathione_S-Trfase_N"/>
</dbReference>
<dbReference type="SFLD" id="SFLDG00358">
    <property type="entry name" value="Main_(cytGST)"/>
    <property type="match status" value="1"/>
</dbReference>
<name>A0A2U2BH89_ALCFA</name>
<reference evidence="5 6" key="2">
    <citation type="submission" date="2018-05" db="EMBL/GenBank/DDBJ databases">
        <authorList>
            <person name="Lanie J.A."/>
            <person name="Ng W.-L."/>
            <person name="Kazmierczak K.M."/>
            <person name="Andrzejewski T.M."/>
            <person name="Davidsen T.M."/>
            <person name="Wayne K.J."/>
            <person name="Tettelin H."/>
            <person name="Glass J.I."/>
            <person name="Rusch D."/>
            <person name="Podicherti R."/>
            <person name="Tsui H.-C.T."/>
            <person name="Winkler M.E."/>
        </authorList>
    </citation>
    <scope>NUCLEOTIDE SEQUENCE [LARGE SCALE GENOMIC DNA]</scope>
    <source>
        <strain evidence="5 6">YBY</strain>
    </source>
</reference>
<dbReference type="AlphaFoldDB" id="A0A2U2BH89"/>
<dbReference type="STRING" id="511.UZ73_17385"/>
<evidence type="ECO:0000313" key="5">
    <source>
        <dbReference type="EMBL" id="PWE13370.1"/>
    </source>
</evidence>
<dbReference type="SFLD" id="SFLDG01150">
    <property type="entry name" value="Main.1:_Beta-like"/>
    <property type="match status" value="1"/>
</dbReference>
<dbReference type="Pfam" id="PF13409">
    <property type="entry name" value="GST_N_2"/>
    <property type="match status" value="1"/>
</dbReference>
<dbReference type="CDD" id="cd03047">
    <property type="entry name" value="GST_N_2"/>
    <property type="match status" value="1"/>
</dbReference>
<evidence type="ECO:0000259" key="3">
    <source>
        <dbReference type="PROSITE" id="PS50404"/>
    </source>
</evidence>
<dbReference type="FunFam" id="3.40.30.10:FF:000039">
    <property type="entry name" value="Glutathione S-transferase domain"/>
    <property type="match status" value="1"/>
</dbReference>
<dbReference type="PROSITE" id="PS50404">
    <property type="entry name" value="GST_NTER"/>
    <property type="match status" value="1"/>
</dbReference>
<dbReference type="Gene3D" id="1.20.1050.10">
    <property type="match status" value="1"/>
</dbReference>
<accession>A0A2U2BH89</accession>
<dbReference type="InterPro" id="IPR004046">
    <property type="entry name" value="GST_C"/>
</dbReference>
<protein>
    <submittedName>
        <fullName evidence="5">Glutathione S-transferase</fullName>
    </submittedName>
</protein>
<dbReference type="GO" id="GO:0016740">
    <property type="term" value="F:transferase activity"/>
    <property type="evidence" value="ECO:0007669"/>
    <property type="project" value="UniProtKB-KW"/>
</dbReference>
<feature type="domain" description="GST N-terminal" evidence="3">
    <location>
        <begin position="1"/>
        <end position="81"/>
    </location>
</feature>
<proteinExistence type="inferred from homology"/>
<evidence type="ECO:0000313" key="6">
    <source>
        <dbReference type="Proteomes" id="UP000245216"/>
    </source>
</evidence>
<dbReference type="InterPro" id="IPR040079">
    <property type="entry name" value="Glutathione_S-Trfase"/>
</dbReference>
<dbReference type="Gene3D" id="3.40.30.10">
    <property type="entry name" value="Glutaredoxin"/>
    <property type="match status" value="1"/>
</dbReference>
<evidence type="ECO:0000259" key="4">
    <source>
        <dbReference type="PROSITE" id="PS50405"/>
    </source>
</evidence>
<reference evidence="5 6" key="1">
    <citation type="submission" date="2018-05" db="EMBL/GenBank/DDBJ databases">
        <title>Genome Sequence of an Efficient Indole-Degrading Bacterium, Alcaligenes sp.YBY.</title>
        <authorList>
            <person name="Yang B."/>
        </authorList>
    </citation>
    <scope>NUCLEOTIDE SEQUENCE [LARGE SCALE GENOMIC DNA]</scope>
    <source>
        <strain evidence="5 6">YBY</strain>
    </source>
</reference>
<comment type="similarity">
    <text evidence="1">Belongs to the GST superfamily.</text>
</comment>
<dbReference type="Proteomes" id="UP000245216">
    <property type="component" value="Unassembled WGS sequence"/>
</dbReference>
<dbReference type="SUPFAM" id="SSF47616">
    <property type="entry name" value="GST C-terminal domain-like"/>
    <property type="match status" value="1"/>
</dbReference>
<dbReference type="InterPro" id="IPR010987">
    <property type="entry name" value="Glutathione-S-Trfase_C-like"/>
</dbReference>
<evidence type="ECO:0000256" key="2">
    <source>
        <dbReference type="ARBA" id="ARBA00022679"/>
    </source>
</evidence>
<organism evidence="5 6">
    <name type="scientific">Alcaligenes faecalis</name>
    <dbReference type="NCBI Taxonomy" id="511"/>
    <lineage>
        <taxon>Bacteria</taxon>
        <taxon>Pseudomonadati</taxon>
        <taxon>Pseudomonadota</taxon>
        <taxon>Betaproteobacteria</taxon>
        <taxon>Burkholderiales</taxon>
        <taxon>Alcaligenaceae</taxon>
        <taxon>Alcaligenes</taxon>
    </lineage>
</organism>
<dbReference type="PANTHER" id="PTHR44051">
    <property type="entry name" value="GLUTATHIONE S-TRANSFERASE-RELATED"/>
    <property type="match status" value="1"/>
</dbReference>
<dbReference type="InterPro" id="IPR036249">
    <property type="entry name" value="Thioredoxin-like_sf"/>
</dbReference>